<name>A0A2M3ZVZ9_9DIPT</name>
<keyword evidence="1" id="KW-0732">Signal</keyword>
<evidence type="ECO:0000313" key="2">
    <source>
        <dbReference type="EMBL" id="MBW32568.1"/>
    </source>
</evidence>
<protein>
    <submittedName>
        <fullName evidence="2">Putative secreted peptide</fullName>
    </submittedName>
</protein>
<organism evidence="2">
    <name type="scientific">Anopheles braziliensis</name>
    <dbReference type="NCBI Taxonomy" id="58242"/>
    <lineage>
        <taxon>Eukaryota</taxon>
        <taxon>Metazoa</taxon>
        <taxon>Ecdysozoa</taxon>
        <taxon>Arthropoda</taxon>
        <taxon>Hexapoda</taxon>
        <taxon>Insecta</taxon>
        <taxon>Pterygota</taxon>
        <taxon>Neoptera</taxon>
        <taxon>Endopterygota</taxon>
        <taxon>Diptera</taxon>
        <taxon>Nematocera</taxon>
        <taxon>Culicoidea</taxon>
        <taxon>Culicidae</taxon>
        <taxon>Anophelinae</taxon>
        <taxon>Anopheles</taxon>
    </lineage>
</organism>
<evidence type="ECO:0000256" key="1">
    <source>
        <dbReference type="SAM" id="SignalP"/>
    </source>
</evidence>
<sequence>MLVSTQLIVLRLLPFSTTVGGGRNFTAPGGTFLCGREISSFFLPGFDVWRVILKMSSSEKPTNCFDIFP</sequence>
<dbReference type="AlphaFoldDB" id="A0A2M3ZVZ9"/>
<reference evidence="2" key="1">
    <citation type="submission" date="2018-01" db="EMBL/GenBank/DDBJ databases">
        <title>An insight into the sialome of Amazonian anophelines.</title>
        <authorList>
            <person name="Ribeiro J.M."/>
            <person name="Scarpassa V."/>
            <person name="Calvo E."/>
        </authorList>
    </citation>
    <scope>NUCLEOTIDE SEQUENCE</scope>
    <source>
        <tissue evidence="2">Salivary glands</tissue>
    </source>
</reference>
<dbReference type="EMBL" id="GGFM01011817">
    <property type="protein sequence ID" value="MBW32568.1"/>
    <property type="molecule type" value="Transcribed_RNA"/>
</dbReference>
<feature type="signal peptide" evidence="1">
    <location>
        <begin position="1"/>
        <end position="21"/>
    </location>
</feature>
<proteinExistence type="predicted"/>
<accession>A0A2M3ZVZ9</accession>
<feature type="chain" id="PRO_5014662977" evidence="1">
    <location>
        <begin position="22"/>
        <end position="69"/>
    </location>
</feature>